<keyword evidence="5 10" id="KW-0819">tRNA processing</keyword>
<dbReference type="SUPFAM" id="SSF52540">
    <property type="entry name" value="P-loop containing nucleoside triphosphate hydrolases"/>
    <property type="match status" value="2"/>
</dbReference>
<keyword evidence="4 10" id="KW-0808">Transferase</keyword>
<dbReference type="GO" id="GO:0006400">
    <property type="term" value="P:tRNA modification"/>
    <property type="evidence" value="ECO:0007669"/>
    <property type="project" value="TreeGrafter"/>
</dbReference>
<name>A0A344UUL4_9ACTN</name>
<evidence type="ECO:0000256" key="9">
    <source>
        <dbReference type="ARBA" id="ARBA00049563"/>
    </source>
</evidence>
<comment type="subunit">
    <text evidence="10">Monomer.</text>
</comment>
<evidence type="ECO:0000256" key="3">
    <source>
        <dbReference type="ARBA" id="ARBA00005842"/>
    </source>
</evidence>
<dbReference type="FunFam" id="1.10.20.140:FF:000001">
    <property type="entry name" value="tRNA dimethylallyltransferase"/>
    <property type="match status" value="1"/>
</dbReference>
<evidence type="ECO:0000256" key="12">
    <source>
        <dbReference type="RuleBase" id="RU003784"/>
    </source>
</evidence>
<feature type="binding site" evidence="10">
    <location>
        <begin position="14"/>
        <end position="21"/>
    </location>
    <ligand>
        <name>ATP</name>
        <dbReference type="ChEBI" id="CHEBI:30616"/>
    </ligand>
</feature>
<evidence type="ECO:0000256" key="10">
    <source>
        <dbReference type="HAMAP-Rule" id="MF_00185"/>
    </source>
</evidence>
<dbReference type="PANTHER" id="PTHR11088">
    <property type="entry name" value="TRNA DIMETHYLALLYLTRANSFERASE"/>
    <property type="match status" value="1"/>
</dbReference>
<comment type="cofactor">
    <cofactor evidence="1 10">
        <name>Mg(2+)</name>
        <dbReference type="ChEBI" id="CHEBI:18420"/>
    </cofactor>
</comment>
<evidence type="ECO:0000256" key="6">
    <source>
        <dbReference type="ARBA" id="ARBA00022741"/>
    </source>
</evidence>
<feature type="site" description="Interaction with substrate tRNA" evidence="10">
    <location>
        <position position="131"/>
    </location>
</feature>
<sequence>MSQVAVPPVVALLGPTASGKSSLALGLAELLAGRGTPVEIVNADSMLVYRGMDIGTAKPGPDELARVPHHLVDVLDVTQNSSIALVQTMARQAIADCRARRVLPLVVGGSALYTRAVLDELEIPPTDPVVRARLEEELAEQGSPALHRRLAERDPRAADAILPGNGRRIVRALEVVELTGSFSATMPDGRFHIPGTVEIGLSLSREDLDRRIAERVDRMWHDGLVEEVRSLAGHGLRQGRTASRALGYRQVLQYLDGLIDEDRARTDTVVRTRRFARKQLMWYRRDPRIRWFGALAPQLAGQVAESLRLT</sequence>
<comment type="similarity">
    <text evidence="3 10 13">Belongs to the IPP transferase family.</text>
</comment>
<evidence type="ECO:0000256" key="5">
    <source>
        <dbReference type="ARBA" id="ARBA00022694"/>
    </source>
</evidence>
<dbReference type="KEGG" id="acij:JS278_01803"/>
<keyword evidence="6 10" id="KW-0547">Nucleotide-binding</keyword>
<keyword evidence="7 10" id="KW-0067">ATP-binding</keyword>
<dbReference type="EC" id="2.5.1.75" evidence="10"/>
<evidence type="ECO:0000256" key="2">
    <source>
        <dbReference type="ARBA" id="ARBA00003213"/>
    </source>
</evidence>
<evidence type="ECO:0000313" key="14">
    <source>
        <dbReference type="EMBL" id="AXE38962.1"/>
    </source>
</evidence>
<evidence type="ECO:0000256" key="4">
    <source>
        <dbReference type="ARBA" id="ARBA00022679"/>
    </source>
</evidence>
<dbReference type="PANTHER" id="PTHR11088:SF60">
    <property type="entry name" value="TRNA DIMETHYLALLYLTRANSFERASE"/>
    <property type="match status" value="1"/>
</dbReference>
<accession>A0A344UUL4</accession>
<feature type="site" description="Interaction with substrate tRNA" evidence="10">
    <location>
        <position position="110"/>
    </location>
</feature>
<dbReference type="Pfam" id="PF01715">
    <property type="entry name" value="IPPT"/>
    <property type="match status" value="1"/>
</dbReference>
<evidence type="ECO:0000256" key="11">
    <source>
        <dbReference type="RuleBase" id="RU003783"/>
    </source>
</evidence>
<dbReference type="GO" id="GO:0005524">
    <property type="term" value="F:ATP binding"/>
    <property type="evidence" value="ECO:0007669"/>
    <property type="project" value="UniProtKB-UniRule"/>
</dbReference>
<dbReference type="RefSeq" id="WP_114044889.1">
    <property type="nucleotide sequence ID" value="NZ_CP025198.1"/>
</dbReference>
<dbReference type="InterPro" id="IPR027417">
    <property type="entry name" value="P-loop_NTPase"/>
</dbReference>
<dbReference type="GO" id="GO:0052381">
    <property type="term" value="F:tRNA dimethylallyltransferase activity"/>
    <property type="evidence" value="ECO:0007669"/>
    <property type="project" value="UniProtKB-UniRule"/>
</dbReference>
<dbReference type="EMBL" id="CP025198">
    <property type="protein sequence ID" value="AXE38962.1"/>
    <property type="molecule type" value="Genomic_DNA"/>
</dbReference>
<dbReference type="InterPro" id="IPR039657">
    <property type="entry name" value="Dimethylallyltransferase"/>
</dbReference>
<comment type="caution">
    <text evidence="10">Lacks conserved residue(s) required for the propagation of feature annotation.</text>
</comment>
<gene>
    <name evidence="10 14" type="primary">miaA</name>
    <name evidence="14" type="ORF">JS278_01803</name>
</gene>
<dbReference type="Gene3D" id="3.40.50.300">
    <property type="entry name" value="P-loop containing nucleotide triphosphate hydrolases"/>
    <property type="match status" value="1"/>
</dbReference>
<keyword evidence="15" id="KW-1185">Reference proteome</keyword>
<dbReference type="NCBIfam" id="TIGR00174">
    <property type="entry name" value="miaA"/>
    <property type="match status" value="1"/>
</dbReference>
<comment type="catalytic activity">
    <reaction evidence="9 10 11">
        <text>adenosine(37) in tRNA + dimethylallyl diphosphate = N(6)-dimethylallyladenosine(37) in tRNA + diphosphate</text>
        <dbReference type="Rhea" id="RHEA:26482"/>
        <dbReference type="Rhea" id="RHEA-COMP:10162"/>
        <dbReference type="Rhea" id="RHEA-COMP:10375"/>
        <dbReference type="ChEBI" id="CHEBI:33019"/>
        <dbReference type="ChEBI" id="CHEBI:57623"/>
        <dbReference type="ChEBI" id="CHEBI:74411"/>
        <dbReference type="ChEBI" id="CHEBI:74415"/>
        <dbReference type="EC" id="2.5.1.75"/>
    </reaction>
</comment>
<reference evidence="14 15" key="1">
    <citation type="submission" date="2017-12" db="EMBL/GenBank/DDBJ databases">
        <title>The whole genome sequence of the Acidipropionibacterium virtanenii sp. nov. type strain JS278.</title>
        <authorList>
            <person name="Laine P."/>
            <person name="Deptula P."/>
            <person name="Varmanen P."/>
            <person name="Auvinen P."/>
        </authorList>
    </citation>
    <scope>NUCLEOTIDE SEQUENCE [LARGE SCALE GENOMIC DNA]</scope>
    <source>
        <strain evidence="14 15">JS278</strain>
    </source>
</reference>
<evidence type="ECO:0000256" key="1">
    <source>
        <dbReference type="ARBA" id="ARBA00001946"/>
    </source>
</evidence>
<evidence type="ECO:0000256" key="13">
    <source>
        <dbReference type="RuleBase" id="RU003785"/>
    </source>
</evidence>
<evidence type="ECO:0000256" key="8">
    <source>
        <dbReference type="ARBA" id="ARBA00022842"/>
    </source>
</evidence>
<dbReference type="AlphaFoldDB" id="A0A344UUL4"/>
<evidence type="ECO:0000313" key="15">
    <source>
        <dbReference type="Proteomes" id="UP000251995"/>
    </source>
</evidence>
<dbReference type="OrthoDB" id="9776390at2"/>
<dbReference type="Gene3D" id="1.10.20.140">
    <property type="match status" value="1"/>
</dbReference>
<feature type="region of interest" description="Interaction with substrate tRNA" evidence="10">
    <location>
        <begin position="44"/>
        <end position="47"/>
    </location>
</feature>
<protein>
    <recommendedName>
        <fullName evidence="10">tRNA dimethylallyltransferase</fullName>
        <ecNumber evidence="10">2.5.1.75</ecNumber>
    </recommendedName>
    <alternativeName>
        <fullName evidence="10">Dimethylallyl diphosphate:tRNA dimethylallyltransferase</fullName>
        <shortName evidence="10">DMAPP:tRNA dimethylallyltransferase</shortName>
        <shortName evidence="10">DMATase</shortName>
    </alternativeName>
    <alternativeName>
        <fullName evidence="10">Isopentenyl-diphosphate:tRNA isopentenyltransferase</fullName>
        <shortName evidence="10">IPP transferase</shortName>
        <shortName evidence="10">IPPT</shortName>
        <shortName evidence="10">IPTase</shortName>
    </alternativeName>
</protein>
<organism evidence="14 15">
    <name type="scientific">Acidipropionibacterium virtanenii</name>
    <dbReference type="NCBI Taxonomy" id="2057246"/>
    <lineage>
        <taxon>Bacteria</taxon>
        <taxon>Bacillati</taxon>
        <taxon>Actinomycetota</taxon>
        <taxon>Actinomycetes</taxon>
        <taxon>Propionibacteriales</taxon>
        <taxon>Propionibacteriaceae</taxon>
        <taxon>Acidipropionibacterium</taxon>
    </lineage>
</organism>
<dbReference type="InterPro" id="IPR018022">
    <property type="entry name" value="IPT"/>
</dbReference>
<evidence type="ECO:0000256" key="7">
    <source>
        <dbReference type="ARBA" id="ARBA00022840"/>
    </source>
</evidence>
<dbReference type="Proteomes" id="UP000251995">
    <property type="component" value="Chromosome"/>
</dbReference>
<dbReference type="HAMAP" id="MF_00185">
    <property type="entry name" value="IPP_trans"/>
    <property type="match status" value="1"/>
</dbReference>
<comment type="function">
    <text evidence="2 10 12">Catalyzes the transfer of a dimethylallyl group onto the adenine at position 37 in tRNAs that read codons beginning with uridine, leading to the formation of N6-(dimethylallyl)adenosine (i(6)A).</text>
</comment>
<keyword evidence="8 10" id="KW-0460">Magnesium</keyword>
<feature type="binding site" evidence="10">
    <location>
        <begin position="16"/>
        <end position="21"/>
    </location>
    <ligand>
        <name>substrate</name>
    </ligand>
</feature>
<proteinExistence type="inferred from homology"/>